<dbReference type="PROSITE" id="PS51704">
    <property type="entry name" value="GP_PDE"/>
    <property type="match status" value="1"/>
</dbReference>
<dbReference type="HOGENOM" id="CLU_030006_3_5_10"/>
<dbReference type="Pfam" id="PF03009">
    <property type="entry name" value="GDPD"/>
    <property type="match status" value="1"/>
</dbReference>
<dbReference type="Proteomes" id="UP000007486">
    <property type="component" value="Chromosome"/>
</dbReference>
<dbReference type="SUPFAM" id="SSF51695">
    <property type="entry name" value="PLC-like phosphodiesterases"/>
    <property type="match status" value="1"/>
</dbReference>
<keyword evidence="1" id="KW-0732">Signal</keyword>
<feature type="signal peptide" evidence="1">
    <location>
        <begin position="1"/>
        <end position="21"/>
    </location>
</feature>
<accession>F0R8N7</accession>
<dbReference type="GO" id="GO:0008081">
    <property type="term" value="F:phosphoric diester hydrolase activity"/>
    <property type="evidence" value="ECO:0007669"/>
    <property type="project" value="InterPro"/>
</dbReference>
<gene>
    <name evidence="3" type="ordered locus">Bacsa_1400</name>
</gene>
<dbReference type="RefSeq" id="WP_013617404.1">
    <property type="nucleotide sequence ID" value="NC_015164.1"/>
</dbReference>
<keyword evidence="4" id="KW-1185">Reference proteome</keyword>
<dbReference type="PANTHER" id="PTHR46211:SF1">
    <property type="entry name" value="GLYCEROPHOSPHODIESTER PHOSPHODIESTERASE, CYTOPLASMIC"/>
    <property type="match status" value="1"/>
</dbReference>
<dbReference type="AlphaFoldDB" id="F0R8N7"/>
<dbReference type="KEGG" id="bsa:Bacsa_1400"/>
<proteinExistence type="predicted"/>
<sequence length="251" mass="27802">MKTRKLFLAFACALSALAAQAQTQVIAHRGFWKAEGSAQNSVTALKKAAEAQVYGSEFDVQLTKDGIIVVNHDDTIGGYTIAETGYDTLKGLKLKNGEPLPTLEDYLKAGKQLPGIQLILEIKPHKTEAEEDLISAGCVRMVKEMGMEKQVEYISFSLHVCEQLAKLAPDSEIAYLNGDIAPKEVKAKGINGIDYHYKVFDKHPEWVKEAHDLGMKVNAWTVNDAKDMQRLIRLKVDYLTTDQPLEAKGLI</sequence>
<dbReference type="Gene3D" id="3.20.20.190">
    <property type="entry name" value="Phosphatidylinositol (PI) phosphodiesterase"/>
    <property type="match status" value="1"/>
</dbReference>
<evidence type="ECO:0000259" key="2">
    <source>
        <dbReference type="PROSITE" id="PS51704"/>
    </source>
</evidence>
<organism evidence="3 4">
    <name type="scientific">Phocaeicola salanitronis (strain DSM 18170 / JCM 13657 / CCUG 60908 / BL78)</name>
    <name type="common">Bacteroides salanitronis</name>
    <dbReference type="NCBI Taxonomy" id="667015"/>
    <lineage>
        <taxon>Bacteria</taxon>
        <taxon>Pseudomonadati</taxon>
        <taxon>Bacteroidota</taxon>
        <taxon>Bacteroidia</taxon>
        <taxon>Bacteroidales</taxon>
        <taxon>Bacteroidaceae</taxon>
        <taxon>Phocaeicola</taxon>
    </lineage>
</organism>
<dbReference type="EMBL" id="CP002530">
    <property type="protein sequence ID" value="ADY35972.1"/>
    <property type="molecule type" value="Genomic_DNA"/>
</dbReference>
<evidence type="ECO:0000313" key="3">
    <source>
        <dbReference type="EMBL" id="ADY35972.1"/>
    </source>
</evidence>
<dbReference type="GO" id="GO:0006629">
    <property type="term" value="P:lipid metabolic process"/>
    <property type="evidence" value="ECO:0007669"/>
    <property type="project" value="InterPro"/>
</dbReference>
<name>F0R8N7_PHOSB</name>
<dbReference type="PANTHER" id="PTHR46211">
    <property type="entry name" value="GLYCEROPHOSPHORYL DIESTER PHOSPHODIESTERASE"/>
    <property type="match status" value="1"/>
</dbReference>
<dbReference type="STRING" id="667015.Bacsa_1400"/>
<feature type="domain" description="GP-PDE" evidence="2">
    <location>
        <begin position="23"/>
        <end position="251"/>
    </location>
</feature>
<feature type="chain" id="PRO_5003259193" evidence="1">
    <location>
        <begin position="22"/>
        <end position="251"/>
    </location>
</feature>
<evidence type="ECO:0000313" key="4">
    <source>
        <dbReference type="Proteomes" id="UP000007486"/>
    </source>
</evidence>
<dbReference type="InterPro" id="IPR017946">
    <property type="entry name" value="PLC-like_Pdiesterase_TIM-brl"/>
</dbReference>
<dbReference type="eggNOG" id="COG0584">
    <property type="taxonomic scope" value="Bacteria"/>
</dbReference>
<dbReference type="OrthoDB" id="9776255at2"/>
<reference evidence="3 4" key="1">
    <citation type="journal article" date="2011" name="Stand. Genomic Sci.">
        <title>Complete genome sequence of Bacteroides salanitronis type strain (BL78).</title>
        <authorList>
            <person name="Gronow S."/>
            <person name="Held B."/>
            <person name="Lucas S."/>
            <person name="Lapidus A."/>
            <person name="Del Rio T.G."/>
            <person name="Nolan M."/>
            <person name="Tice H."/>
            <person name="Deshpande S."/>
            <person name="Cheng J.F."/>
            <person name="Pitluck S."/>
            <person name="Liolios K."/>
            <person name="Pagani I."/>
            <person name="Ivanova N."/>
            <person name="Mavromatis K."/>
            <person name="Pati A."/>
            <person name="Tapia R."/>
            <person name="Han C."/>
            <person name="Goodwin L."/>
            <person name="Chen A."/>
            <person name="Palaniappan K."/>
            <person name="Land M."/>
            <person name="Hauser L."/>
            <person name="Chang Y.J."/>
            <person name="Jeffries C.D."/>
            <person name="Brambilla E.M."/>
            <person name="Rohde M."/>
            <person name="Goker M."/>
            <person name="Detter J.C."/>
            <person name="Woyke T."/>
            <person name="Bristow J."/>
            <person name="Markowitz V."/>
            <person name="Hugenholtz P."/>
            <person name="Kyrpides N.C."/>
            <person name="Klenk H.P."/>
            <person name="Eisen J.A."/>
        </authorList>
    </citation>
    <scope>NUCLEOTIDE SEQUENCE [LARGE SCALE GENOMIC DNA]</scope>
    <source>
        <strain evidence="3 4">DSM 18170</strain>
    </source>
</reference>
<protein>
    <submittedName>
        <fullName evidence="3">Glycerophosphoryl diester phosphodiesterase</fullName>
    </submittedName>
</protein>
<evidence type="ECO:0000256" key="1">
    <source>
        <dbReference type="SAM" id="SignalP"/>
    </source>
</evidence>
<dbReference type="InterPro" id="IPR030395">
    <property type="entry name" value="GP_PDE_dom"/>
</dbReference>